<dbReference type="GO" id="GO:0005829">
    <property type="term" value="C:cytosol"/>
    <property type="evidence" value="ECO:0007669"/>
    <property type="project" value="TreeGrafter"/>
</dbReference>
<dbReference type="Pfam" id="PF01237">
    <property type="entry name" value="Oxysterol_BP"/>
    <property type="match status" value="1"/>
</dbReference>
<dbReference type="InterPro" id="IPR037239">
    <property type="entry name" value="OSBP_sf"/>
</dbReference>
<gene>
    <name evidence="2" type="ORF">LSP00402_LOCUS3502</name>
</gene>
<dbReference type="AlphaFoldDB" id="A0A7S2TI12"/>
<name>A0A7S2TI12_9EUKA</name>
<dbReference type="GO" id="GO:0016020">
    <property type="term" value="C:membrane"/>
    <property type="evidence" value="ECO:0007669"/>
    <property type="project" value="TreeGrafter"/>
</dbReference>
<dbReference type="PANTHER" id="PTHR10972:SF148">
    <property type="entry name" value="OXYSTEROL-BINDING PROTEIN 9"/>
    <property type="match status" value="1"/>
</dbReference>
<dbReference type="PANTHER" id="PTHR10972">
    <property type="entry name" value="OXYSTEROL-BINDING PROTEIN-RELATED"/>
    <property type="match status" value="1"/>
</dbReference>
<dbReference type="InterPro" id="IPR000648">
    <property type="entry name" value="Oxysterol-bd"/>
</dbReference>
<dbReference type="SUPFAM" id="SSF144000">
    <property type="entry name" value="Oxysterol-binding protein-like"/>
    <property type="match status" value="1"/>
</dbReference>
<evidence type="ECO:0000313" key="2">
    <source>
        <dbReference type="EMBL" id="CAD9751020.1"/>
    </source>
</evidence>
<feature type="compositionally biased region" description="Basic and acidic residues" evidence="1">
    <location>
        <begin position="343"/>
        <end position="355"/>
    </location>
</feature>
<reference evidence="2" key="1">
    <citation type="submission" date="2021-01" db="EMBL/GenBank/DDBJ databases">
        <authorList>
            <person name="Corre E."/>
            <person name="Pelletier E."/>
            <person name="Niang G."/>
            <person name="Scheremetjew M."/>
            <person name="Finn R."/>
            <person name="Kale V."/>
            <person name="Holt S."/>
            <person name="Cochrane G."/>
            <person name="Meng A."/>
            <person name="Brown T."/>
            <person name="Cohen L."/>
        </authorList>
    </citation>
    <scope>NUCLEOTIDE SEQUENCE</scope>
    <source>
        <strain evidence="2">CCMP622</strain>
    </source>
</reference>
<dbReference type="EMBL" id="HBHP01005645">
    <property type="protein sequence ID" value="CAD9751020.1"/>
    <property type="molecule type" value="Transcribed_RNA"/>
</dbReference>
<dbReference type="GO" id="GO:0032934">
    <property type="term" value="F:sterol binding"/>
    <property type="evidence" value="ECO:0007669"/>
    <property type="project" value="TreeGrafter"/>
</dbReference>
<evidence type="ECO:0000256" key="1">
    <source>
        <dbReference type="SAM" id="MobiDB-lite"/>
    </source>
</evidence>
<evidence type="ECO:0008006" key="3">
    <source>
        <dbReference type="Google" id="ProtNLM"/>
    </source>
</evidence>
<feature type="region of interest" description="Disordered" evidence="1">
    <location>
        <begin position="343"/>
        <end position="369"/>
    </location>
</feature>
<proteinExistence type="predicted"/>
<protein>
    <recommendedName>
        <fullName evidence="3">Oxysterol binding protein</fullName>
    </recommendedName>
</protein>
<accession>A0A7S2TI12</accession>
<sequence>MSEKKVSLKKLVKPWPESDKTEFGFEDVVRGQYGGCKFVAKDGLSLNRTVITHLVSSMGKNIMEGKSIINISLPVTIFEPRSFLQRMTDHWAFAPLYLNKAAMAKDPVERFKWAIAFMISGLHNGCRQKKPFNPILGETFQATYPDGTEIFLEQVSHHPPVSQYELLGPNGTWKLCGFNEYRASFRPNGVVGGQYGPNKIEFQDGTVIEYTMPQVTVSGMVIGDWLFYWTGTTTFVDRKNNITAEITFDPDAANSVISYATSFFSAKSPCDYFKGSLKKDGKEICPIEGCWLAKLKFQEKVYWRIRQYLPFTPTELEKTLPSHATKREDLVALLQGNVELSQTEKKRLEEKQRADRKLRKEHGPKKDGH</sequence>
<dbReference type="Gene3D" id="2.40.160.120">
    <property type="match status" value="1"/>
</dbReference>
<organism evidence="2">
    <name type="scientific">Lotharella oceanica</name>
    <dbReference type="NCBI Taxonomy" id="641309"/>
    <lineage>
        <taxon>Eukaryota</taxon>
        <taxon>Sar</taxon>
        <taxon>Rhizaria</taxon>
        <taxon>Cercozoa</taxon>
        <taxon>Chlorarachniophyceae</taxon>
        <taxon>Lotharella</taxon>
    </lineage>
</organism>